<evidence type="ECO:0000313" key="2">
    <source>
        <dbReference type="EMBL" id="TKG61574.1"/>
    </source>
</evidence>
<comment type="caution">
    <text evidence="2">The sequence shown here is derived from an EMBL/GenBank/DDBJ whole genome shotgun (WGS) entry which is preliminary data.</text>
</comment>
<feature type="region of interest" description="Disordered" evidence="1">
    <location>
        <begin position="1"/>
        <end position="22"/>
    </location>
</feature>
<dbReference type="EMBL" id="SWMS01000030">
    <property type="protein sequence ID" value="TKG61574.1"/>
    <property type="molecule type" value="Genomic_DNA"/>
</dbReference>
<accession>A0ABY2RVQ6</accession>
<evidence type="ECO:0008006" key="4">
    <source>
        <dbReference type="Google" id="ProtNLM"/>
    </source>
</evidence>
<sequence length="514" mass="55206">MDAGTAPQTPATAGRKARPHATHLELATAPGIVSPERAWEIYRHRPQPRWWGWATSGGGRAANVEEGALYQGTTAQVCGLYPFASGSGAAPRGVPIGRHMYTAEPIGLDPGEWVTSGLISNTGVWVQGQPGIGKSTIVKRLATGLSAFGFYLAIPGDVKGEYSALVDSLGGRVWRIGRGLHSLNPLDGGPLRDALRHASGVERDRLAETLRARQISLLEALIVIVRRAGMTVTERVVLGTALDAAARQASPGEPTIPDVLRGLDDPPDDLLSVSACDTPAQFRRDQRELRNSLRLLVNGAIRGLFDRESTVHADLSTPAMSLDLSALEDDDDDVIAAAMLCSWSWSAAMIDAARSSGAHRNVVQIQDELWRALRVAPGLVERSDALTRMNRHKGVVQIQVTHSLDDLEALPTEADRAKARGMAGRNNIMILGGMPAGEMDSLGNIVNVTSRESSLVSSWAAPPTWVAGGKHPGRGRYLIKSGQRIGLPVEMTLTASELQLYNTDTAWQKKKEPR</sequence>
<name>A0ABY2RVQ6_9PSEU</name>
<protein>
    <recommendedName>
        <fullName evidence="4">ATP-binding protein</fullName>
    </recommendedName>
</protein>
<feature type="compositionally biased region" description="Low complexity" evidence="1">
    <location>
        <begin position="1"/>
        <end position="14"/>
    </location>
</feature>
<evidence type="ECO:0000256" key="1">
    <source>
        <dbReference type="SAM" id="MobiDB-lite"/>
    </source>
</evidence>
<keyword evidence="3" id="KW-1185">Reference proteome</keyword>
<dbReference type="SUPFAM" id="SSF52540">
    <property type="entry name" value="P-loop containing nucleoside triphosphate hydrolases"/>
    <property type="match status" value="1"/>
</dbReference>
<dbReference type="Gene3D" id="3.40.50.300">
    <property type="entry name" value="P-loop containing nucleotide triphosphate hydrolases"/>
    <property type="match status" value="1"/>
</dbReference>
<evidence type="ECO:0000313" key="3">
    <source>
        <dbReference type="Proteomes" id="UP000309992"/>
    </source>
</evidence>
<organism evidence="2 3">
    <name type="scientific">Prauserella endophytica</name>
    <dbReference type="NCBI Taxonomy" id="1592324"/>
    <lineage>
        <taxon>Bacteria</taxon>
        <taxon>Bacillati</taxon>
        <taxon>Actinomycetota</taxon>
        <taxon>Actinomycetes</taxon>
        <taxon>Pseudonocardiales</taxon>
        <taxon>Pseudonocardiaceae</taxon>
        <taxon>Prauserella</taxon>
        <taxon>Prauserella coralliicola group</taxon>
    </lineage>
</organism>
<gene>
    <name evidence="2" type="ORF">FCN18_33290</name>
</gene>
<dbReference type="InterPro" id="IPR027417">
    <property type="entry name" value="P-loop_NTPase"/>
</dbReference>
<reference evidence="2 3" key="1">
    <citation type="journal article" date="2015" name="Antonie Van Leeuwenhoek">
        <title>Prauserella endophytica sp. nov., an endophytic actinobacterium isolated from Tamarix taklamakanensis.</title>
        <authorList>
            <person name="Liu J.M."/>
            <person name="Habden X."/>
            <person name="Guo L."/>
            <person name="Tuo L."/>
            <person name="Jiang Z.K."/>
            <person name="Liu S.W."/>
            <person name="Liu X.F."/>
            <person name="Chen L."/>
            <person name="Li R.F."/>
            <person name="Zhang Y.Q."/>
            <person name="Sun C.H."/>
        </authorList>
    </citation>
    <scope>NUCLEOTIDE SEQUENCE [LARGE SCALE GENOMIC DNA]</scope>
    <source>
        <strain evidence="2 3">CGMCC 4.7182</strain>
    </source>
</reference>
<dbReference type="Proteomes" id="UP000309992">
    <property type="component" value="Unassembled WGS sequence"/>
</dbReference>
<proteinExistence type="predicted"/>